<dbReference type="NCBIfam" id="NF010922">
    <property type="entry name" value="PRK14342.1"/>
    <property type="match status" value="1"/>
</dbReference>
<comment type="function">
    <text evidence="5 6 7">Catalyzes the transfer of endogenously produced octanoic acid from octanoyl-acyl-carrier-protein onto the lipoyl domains of lipoate-dependent enzymes. Lipoyl-ACP can also act as a substrate although octanoyl-ACP is likely to be the physiological substrate.</text>
</comment>
<feature type="binding site" evidence="6 9">
    <location>
        <begin position="151"/>
        <end position="153"/>
    </location>
    <ligand>
        <name>substrate</name>
    </ligand>
</feature>
<dbReference type="PANTHER" id="PTHR10993:SF7">
    <property type="entry name" value="LIPOYLTRANSFERASE 2, MITOCHONDRIAL-RELATED"/>
    <property type="match status" value="1"/>
</dbReference>
<dbReference type="SUPFAM" id="SSF55681">
    <property type="entry name" value="Class II aaRS and biotin synthetases"/>
    <property type="match status" value="1"/>
</dbReference>
<dbReference type="FunFam" id="3.30.930.10:FF:000020">
    <property type="entry name" value="Octanoyltransferase"/>
    <property type="match status" value="1"/>
</dbReference>
<dbReference type="Gene3D" id="3.30.930.10">
    <property type="entry name" value="Bira Bifunctional Protein, Domain 2"/>
    <property type="match status" value="1"/>
</dbReference>
<dbReference type="RefSeq" id="WP_269307974.1">
    <property type="nucleotide sequence ID" value="NZ_CP098242.1"/>
</dbReference>
<keyword evidence="3 6" id="KW-0808">Transferase</keyword>
<evidence type="ECO:0000259" key="11">
    <source>
        <dbReference type="PROSITE" id="PS51733"/>
    </source>
</evidence>
<accession>A0A9E9P1M1</accession>
<dbReference type="Proteomes" id="UP001156215">
    <property type="component" value="Chromosome"/>
</dbReference>
<dbReference type="GO" id="GO:0009249">
    <property type="term" value="P:protein lipoylation"/>
    <property type="evidence" value="ECO:0007669"/>
    <property type="project" value="InterPro"/>
</dbReference>
<dbReference type="PIRSF" id="PIRSF016262">
    <property type="entry name" value="LPLase"/>
    <property type="match status" value="1"/>
</dbReference>
<comment type="pathway">
    <text evidence="1 6 7">Protein modification; protein lipoylation via endogenous pathway; protein N(6)-(lipoyl)lysine from octanoyl-[acyl-carrier-protein]: step 1/2.</text>
</comment>
<dbReference type="InterPro" id="IPR020605">
    <property type="entry name" value="Octanoyltransferase_CS"/>
</dbReference>
<dbReference type="EC" id="2.3.1.181" evidence="6 7"/>
<comment type="miscellaneous">
    <text evidence="6">In the reaction, the free carboxyl group of octanoic acid is attached via an amide linkage to the epsilon-amino group of a specific lysine residue of lipoyl domains of lipoate-dependent enzymes.</text>
</comment>
<feature type="active site" description="Acyl-thioester intermediate" evidence="6 8">
    <location>
        <position position="183"/>
    </location>
</feature>
<dbReference type="CDD" id="cd16444">
    <property type="entry name" value="LipB"/>
    <property type="match status" value="1"/>
</dbReference>
<evidence type="ECO:0000256" key="1">
    <source>
        <dbReference type="ARBA" id="ARBA00004821"/>
    </source>
</evidence>
<evidence type="ECO:0000256" key="8">
    <source>
        <dbReference type="PIRSR" id="PIRSR016262-1"/>
    </source>
</evidence>
<dbReference type="GO" id="GO:0005737">
    <property type="term" value="C:cytoplasm"/>
    <property type="evidence" value="ECO:0007669"/>
    <property type="project" value="UniProtKB-SubCell"/>
</dbReference>
<evidence type="ECO:0000256" key="9">
    <source>
        <dbReference type="PIRSR" id="PIRSR016262-2"/>
    </source>
</evidence>
<protein>
    <recommendedName>
        <fullName evidence="6 7">Octanoyltransferase</fullName>
        <ecNumber evidence="6 7">2.3.1.181</ecNumber>
    </recommendedName>
    <alternativeName>
        <fullName evidence="6">Lipoate-protein ligase B</fullName>
    </alternativeName>
    <alternativeName>
        <fullName evidence="6">Lipoyl/octanoyl transferase</fullName>
    </alternativeName>
    <alternativeName>
        <fullName evidence="6">Octanoyl-[acyl-carrier-protein]-protein N-octanoyltransferase</fullName>
    </alternativeName>
</protein>
<dbReference type="KEGG" id="ovb:NB640_06700"/>
<evidence type="ECO:0000256" key="3">
    <source>
        <dbReference type="ARBA" id="ARBA00022679"/>
    </source>
</evidence>
<reference evidence="12" key="1">
    <citation type="journal article" date="2022" name="Front. Microbiol.">
        <title>New perspectives on an old grouping: The genomic and phenotypic variability of Oxalobacter formigenes and the implications for calcium oxalate stone prevention.</title>
        <authorList>
            <person name="Chmiel J.A."/>
            <person name="Carr C."/>
            <person name="Stuivenberg G.A."/>
            <person name="Venema R."/>
            <person name="Chanyi R.M."/>
            <person name="Al K.F."/>
            <person name="Giguere D."/>
            <person name="Say H."/>
            <person name="Akouris P.P."/>
            <person name="Dominguez Romero S.A."/>
            <person name="Kwong A."/>
            <person name="Tai V."/>
            <person name="Koval S.F."/>
            <person name="Razvi H."/>
            <person name="Bjazevic J."/>
            <person name="Burton J.P."/>
        </authorList>
    </citation>
    <scope>NUCLEOTIDE SEQUENCE</scope>
    <source>
        <strain evidence="12">WoOx3</strain>
    </source>
</reference>
<feature type="binding site" evidence="6 9">
    <location>
        <begin position="72"/>
        <end position="79"/>
    </location>
    <ligand>
        <name>substrate</name>
    </ligand>
</feature>
<evidence type="ECO:0000256" key="10">
    <source>
        <dbReference type="PIRSR" id="PIRSR016262-3"/>
    </source>
</evidence>
<dbReference type="NCBIfam" id="TIGR00214">
    <property type="entry name" value="lipB"/>
    <property type="match status" value="1"/>
</dbReference>
<dbReference type="PROSITE" id="PS01313">
    <property type="entry name" value="LIPB"/>
    <property type="match status" value="1"/>
</dbReference>
<dbReference type="PANTHER" id="PTHR10993">
    <property type="entry name" value="OCTANOYLTRANSFERASE"/>
    <property type="match status" value="1"/>
</dbReference>
<feature type="site" description="Lowers pKa of active site Cys" evidence="6 10">
    <location>
        <position position="148"/>
    </location>
</feature>
<dbReference type="GO" id="GO:0033819">
    <property type="term" value="F:lipoyl(octanoyl) transferase activity"/>
    <property type="evidence" value="ECO:0007669"/>
    <property type="project" value="UniProtKB-EC"/>
</dbReference>
<evidence type="ECO:0000256" key="2">
    <source>
        <dbReference type="ARBA" id="ARBA00022490"/>
    </source>
</evidence>
<dbReference type="HAMAP" id="MF_00013">
    <property type="entry name" value="LipB"/>
    <property type="match status" value="1"/>
</dbReference>
<dbReference type="PROSITE" id="PS51733">
    <property type="entry name" value="BPL_LPL_CATALYTIC"/>
    <property type="match status" value="1"/>
</dbReference>
<evidence type="ECO:0000256" key="7">
    <source>
        <dbReference type="PIRNR" id="PIRNR016262"/>
    </source>
</evidence>
<organism evidence="12 13">
    <name type="scientific">Oxalobacter vibrioformis</name>
    <dbReference type="NCBI Taxonomy" id="933080"/>
    <lineage>
        <taxon>Bacteria</taxon>
        <taxon>Pseudomonadati</taxon>
        <taxon>Pseudomonadota</taxon>
        <taxon>Betaproteobacteria</taxon>
        <taxon>Burkholderiales</taxon>
        <taxon>Oxalobacteraceae</taxon>
        <taxon>Oxalobacter</taxon>
    </lineage>
</organism>
<sequence>MAMTNAIIVRDFGLMPYDVVFAAMKAFTGNRTADTTDEIWLLEHPPVYTLGQASDRSHLLDTKNIPVFQADRGGEVTYHAPGQAVVYLLIDLKRRMGNRLLVREFVRKIEQAVIDTLSAYHLAGERKMGAPGIYLAADWVDPFWQGAKIAALGLKVQRNGCTYHGLSLNVAMDLQPFSGINPCGYPELTSVDMKTLGKDCSVTQVQHELAMTLCRSLGTRADFQDSAALPVVLQSMEGDLHGRK</sequence>
<dbReference type="Pfam" id="PF21948">
    <property type="entry name" value="LplA-B_cat"/>
    <property type="match status" value="1"/>
</dbReference>
<dbReference type="EMBL" id="CP098242">
    <property type="protein sequence ID" value="WAW08982.1"/>
    <property type="molecule type" value="Genomic_DNA"/>
</dbReference>
<comment type="similarity">
    <text evidence="6 7">Belongs to the LipB family.</text>
</comment>
<dbReference type="InterPro" id="IPR004143">
    <property type="entry name" value="BPL_LPL_catalytic"/>
</dbReference>
<dbReference type="InterPro" id="IPR000544">
    <property type="entry name" value="Octanoyltransferase"/>
</dbReference>
<name>A0A9E9P1M1_9BURK</name>
<feature type="binding site" evidence="6 9">
    <location>
        <begin position="165"/>
        <end position="167"/>
    </location>
    <ligand>
        <name>substrate</name>
    </ligand>
</feature>
<keyword evidence="4 6" id="KW-0012">Acyltransferase</keyword>
<evidence type="ECO:0000313" key="12">
    <source>
        <dbReference type="EMBL" id="WAW08982.1"/>
    </source>
</evidence>
<dbReference type="InterPro" id="IPR045864">
    <property type="entry name" value="aa-tRNA-synth_II/BPL/LPL"/>
</dbReference>
<evidence type="ECO:0000256" key="5">
    <source>
        <dbReference type="ARBA" id="ARBA00024732"/>
    </source>
</evidence>
<comment type="subcellular location">
    <subcellularLocation>
        <location evidence="6">Cytoplasm</location>
    </subcellularLocation>
</comment>
<keyword evidence="2 6" id="KW-0963">Cytoplasm</keyword>
<evidence type="ECO:0000256" key="6">
    <source>
        <dbReference type="HAMAP-Rule" id="MF_00013"/>
    </source>
</evidence>
<comment type="catalytic activity">
    <reaction evidence="6 7">
        <text>octanoyl-[ACP] + L-lysyl-[protein] = N(6)-octanoyl-L-lysyl-[protein] + holo-[ACP] + H(+)</text>
        <dbReference type="Rhea" id="RHEA:17665"/>
        <dbReference type="Rhea" id="RHEA-COMP:9636"/>
        <dbReference type="Rhea" id="RHEA-COMP:9685"/>
        <dbReference type="Rhea" id="RHEA-COMP:9752"/>
        <dbReference type="Rhea" id="RHEA-COMP:9928"/>
        <dbReference type="ChEBI" id="CHEBI:15378"/>
        <dbReference type="ChEBI" id="CHEBI:29969"/>
        <dbReference type="ChEBI" id="CHEBI:64479"/>
        <dbReference type="ChEBI" id="CHEBI:78463"/>
        <dbReference type="ChEBI" id="CHEBI:78809"/>
        <dbReference type="EC" id="2.3.1.181"/>
    </reaction>
</comment>
<dbReference type="NCBIfam" id="NF010923">
    <property type="entry name" value="PRK14343.1"/>
    <property type="match status" value="1"/>
</dbReference>
<gene>
    <name evidence="6 12" type="primary">lipB</name>
    <name evidence="12" type="ORF">NB640_06700</name>
</gene>
<feature type="domain" description="BPL/LPL catalytic" evidence="11">
    <location>
        <begin position="33"/>
        <end position="221"/>
    </location>
</feature>
<evidence type="ECO:0000256" key="4">
    <source>
        <dbReference type="ARBA" id="ARBA00023315"/>
    </source>
</evidence>
<dbReference type="AlphaFoldDB" id="A0A9E9P1M1"/>
<keyword evidence="13" id="KW-1185">Reference proteome</keyword>
<proteinExistence type="inferred from homology"/>
<evidence type="ECO:0000313" key="13">
    <source>
        <dbReference type="Proteomes" id="UP001156215"/>
    </source>
</evidence>